<keyword evidence="3" id="KW-1003">Cell membrane</keyword>
<evidence type="ECO:0000256" key="6">
    <source>
        <dbReference type="ARBA" id="ARBA00023136"/>
    </source>
</evidence>
<dbReference type="AlphaFoldDB" id="A0A0A5G0Q4"/>
<feature type="domain" description="Major facilitator superfamily (MFS) profile" evidence="8">
    <location>
        <begin position="10"/>
        <end position="408"/>
    </location>
</feature>
<evidence type="ECO:0000256" key="1">
    <source>
        <dbReference type="ARBA" id="ARBA00004651"/>
    </source>
</evidence>
<comment type="subcellular location">
    <subcellularLocation>
        <location evidence="1">Cell membrane</location>
        <topology evidence="1">Multi-pass membrane protein</topology>
    </subcellularLocation>
</comment>
<accession>A0A0A5G0Q4</accession>
<dbReference type="OrthoDB" id="2276409at2"/>
<organism evidence="9 10">
    <name type="scientific">Pontibacillus marinus BH030004 = DSM 16465</name>
    <dbReference type="NCBI Taxonomy" id="1385511"/>
    <lineage>
        <taxon>Bacteria</taxon>
        <taxon>Bacillati</taxon>
        <taxon>Bacillota</taxon>
        <taxon>Bacilli</taxon>
        <taxon>Bacillales</taxon>
        <taxon>Bacillaceae</taxon>
        <taxon>Pontibacillus</taxon>
    </lineage>
</organism>
<feature type="transmembrane region" description="Helical" evidence="7">
    <location>
        <begin position="43"/>
        <end position="67"/>
    </location>
</feature>
<evidence type="ECO:0000256" key="2">
    <source>
        <dbReference type="ARBA" id="ARBA00022448"/>
    </source>
</evidence>
<sequence length="413" mass="45670">MFKLTNRKKNMSVIVSNQFLTALADSVYDVAIFWYIYDQSGSALLASIVTAISFITQILAGPFIGVLADYKNPKWTMQLGFTLMIFVGISMAFIYYFLLDYFVILLYLGVIIHDIGMATIKPAKSKLLPRIVGTERIVQVNGYISSSSQIALTLGKSMSGFLIAFIGFIGVMLSHAALYLLASILLKLLIDFTLSQTNESEENAESERENKKQSYISDIKDAFQLMRSFRPLFKLIVIGMVINVASVIGPLFVVIVREQYSSGPIVFGWFNAVGAIAGVVVGLFANRIINFVKPYMMFGLSMSGAGLSMILVGTLSNIYAGMGVYFIMSFFLTVFNIAFSSLLITLVEDEYRGRVNNLTTAFATIMIPVFSVLGGFVADQISASIVYIFAGVWVVVWGIMIYLDKDIREIESV</sequence>
<evidence type="ECO:0000256" key="5">
    <source>
        <dbReference type="ARBA" id="ARBA00022989"/>
    </source>
</evidence>
<dbReference type="STRING" id="1385511.GCA_000425225_00013"/>
<dbReference type="InterPro" id="IPR036259">
    <property type="entry name" value="MFS_trans_sf"/>
</dbReference>
<dbReference type="RefSeq" id="WP_027445110.1">
    <property type="nucleotide sequence ID" value="NZ_AULJ01000001.1"/>
</dbReference>
<dbReference type="PANTHER" id="PTHR23513">
    <property type="entry name" value="INTEGRAL MEMBRANE EFFLUX PROTEIN-RELATED"/>
    <property type="match status" value="1"/>
</dbReference>
<dbReference type="Gene3D" id="1.20.1250.20">
    <property type="entry name" value="MFS general substrate transporter like domains"/>
    <property type="match status" value="1"/>
</dbReference>
<dbReference type="SUPFAM" id="SSF103473">
    <property type="entry name" value="MFS general substrate transporter"/>
    <property type="match status" value="1"/>
</dbReference>
<comment type="caution">
    <text evidence="9">The sequence shown here is derived from an EMBL/GenBank/DDBJ whole genome shotgun (WGS) entry which is preliminary data.</text>
</comment>
<keyword evidence="10" id="KW-1185">Reference proteome</keyword>
<dbReference type="CDD" id="cd06173">
    <property type="entry name" value="MFS_MefA_like"/>
    <property type="match status" value="1"/>
</dbReference>
<dbReference type="eggNOG" id="COG2814">
    <property type="taxonomic scope" value="Bacteria"/>
</dbReference>
<reference evidence="9 10" key="1">
    <citation type="submission" date="2013-08" db="EMBL/GenBank/DDBJ databases">
        <authorList>
            <person name="Huang J."/>
            <person name="Wang G."/>
        </authorList>
    </citation>
    <scope>NUCLEOTIDE SEQUENCE [LARGE SCALE GENOMIC DNA]</scope>
    <source>
        <strain evidence="9 10">BH030004</strain>
    </source>
</reference>
<keyword evidence="6 7" id="KW-0472">Membrane</keyword>
<evidence type="ECO:0000256" key="4">
    <source>
        <dbReference type="ARBA" id="ARBA00022692"/>
    </source>
</evidence>
<evidence type="ECO:0000259" key="8">
    <source>
        <dbReference type="PROSITE" id="PS50850"/>
    </source>
</evidence>
<dbReference type="Proteomes" id="UP000030403">
    <property type="component" value="Unassembled WGS sequence"/>
</dbReference>
<feature type="transmembrane region" description="Helical" evidence="7">
    <location>
        <begin position="297"/>
        <end position="319"/>
    </location>
</feature>
<gene>
    <name evidence="9" type="ORF">N783_14060</name>
</gene>
<dbReference type="EMBL" id="AVPF01000038">
    <property type="protein sequence ID" value="KGX85614.1"/>
    <property type="molecule type" value="Genomic_DNA"/>
</dbReference>
<name>A0A0A5G0Q4_9BACI</name>
<protein>
    <recommendedName>
        <fullName evidence="8">Major facilitator superfamily (MFS) profile domain-containing protein</fullName>
    </recommendedName>
</protein>
<evidence type="ECO:0000256" key="3">
    <source>
        <dbReference type="ARBA" id="ARBA00022475"/>
    </source>
</evidence>
<feature type="transmembrane region" description="Helical" evidence="7">
    <location>
        <begin position="79"/>
        <end position="98"/>
    </location>
</feature>
<feature type="transmembrane region" description="Helical" evidence="7">
    <location>
        <begin position="232"/>
        <end position="255"/>
    </location>
</feature>
<feature type="transmembrane region" description="Helical" evidence="7">
    <location>
        <begin position="325"/>
        <end position="346"/>
    </location>
</feature>
<feature type="transmembrane region" description="Helical" evidence="7">
    <location>
        <begin position="12"/>
        <end position="37"/>
    </location>
</feature>
<dbReference type="PANTHER" id="PTHR23513:SF6">
    <property type="entry name" value="MAJOR FACILITATOR SUPERFAMILY ASSOCIATED DOMAIN-CONTAINING PROTEIN"/>
    <property type="match status" value="1"/>
</dbReference>
<keyword evidence="4 7" id="KW-0812">Transmembrane</keyword>
<feature type="transmembrane region" description="Helical" evidence="7">
    <location>
        <begin position="267"/>
        <end position="285"/>
    </location>
</feature>
<dbReference type="InterPro" id="IPR011701">
    <property type="entry name" value="MFS"/>
</dbReference>
<dbReference type="GO" id="GO:0022857">
    <property type="term" value="F:transmembrane transporter activity"/>
    <property type="evidence" value="ECO:0007669"/>
    <property type="project" value="InterPro"/>
</dbReference>
<feature type="transmembrane region" description="Helical" evidence="7">
    <location>
        <begin position="384"/>
        <end position="403"/>
    </location>
</feature>
<keyword evidence="5 7" id="KW-1133">Transmembrane helix</keyword>
<feature type="transmembrane region" description="Helical" evidence="7">
    <location>
        <begin position="358"/>
        <end position="378"/>
    </location>
</feature>
<proteinExistence type="predicted"/>
<feature type="transmembrane region" description="Helical" evidence="7">
    <location>
        <begin position="161"/>
        <end position="186"/>
    </location>
</feature>
<evidence type="ECO:0000313" key="10">
    <source>
        <dbReference type="Proteomes" id="UP000030403"/>
    </source>
</evidence>
<dbReference type="GO" id="GO:0005886">
    <property type="term" value="C:plasma membrane"/>
    <property type="evidence" value="ECO:0007669"/>
    <property type="project" value="UniProtKB-SubCell"/>
</dbReference>
<evidence type="ECO:0000313" key="9">
    <source>
        <dbReference type="EMBL" id="KGX85614.1"/>
    </source>
</evidence>
<dbReference type="PROSITE" id="PS50850">
    <property type="entry name" value="MFS"/>
    <property type="match status" value="1"/>
</dbReference>
<dbReference type="InterPro" id="IPR020846">
    <property type="entry name" value="MFS_dom"/>
</dbReference>
<dbReference type="Pfam" id="PF07690">
    <property type="entry name" value="MFS_1"/>
    <property type="match status" value="1"/>
</dbReference>
<evidence type="ECO:0000256" key="7">
    <source>
        <dbReference type="SAM" id="Phobius"/>
    </source>
</evidence>
<keyword evidence="2" id="KW-0813">Transport</keyword>